<dbReference type="Proteomes" id="UP000249185">
    <property type="component" value="Unassembled WGS sequence"/>
</dbReference>
<dbReference type="PANTHER" id="PTHR43133:SF63">
    <property type="entry name" value="RNA POLYMERASE SIGMA FACTOR FECI-RELATED"/>
    <property type="match status" value="1"/>
</dbReference>
<evidence type="ECO:0000256" key="4">
    <source>
        <dbReference type="ARBA" id="ARBA00023163"/>
    </source>
</evidence>
<feature type="domain" description="RNA polymerase sigma-70 region 2" evidence="5">
    <location>
        <begin position="21"/>
        <end position="84"/>
    </location>
</feature>
<dbReference type="Gene3D" id="1.10.10.10">
    <property type="entry name" value="Winged helix-like DNA-binding domain superfamily/Winged helix DNA-binding domain"/>
    <property type="match status" value="1"/>
</dbReference>
<gene>
    <name evidence="7" type="ORF">DI556_20615</name>
</gene>
<dbReference type="InterPro" id="IPR013249">
    <property type="entry name" value="RNA_pol_sigma70_r4_t2"/>
</dbReference>
<comment type="similarity">
    <text evidence="1">Belongs to the sigma-70 factor family. ECF subfamily.</text>
</comment>
<evidence type="ECO:0000256" key="2">
    <source>
        <dbReference type="ARBA" id="ARBA00023015"/>
    </source>
</evidence>
<evidence type="ECO:0000259" key="6">
    <source>
        <dbReference type="Pfam" id="PF08281"/>
    </source>
</evidence>
<dbReference type="GO" id="GO:0006352">
    <property type="term" value="P:DNA-templated transcription initiation"/>
    <property type="evidence" value="ECO:0007669"/>
    <property type="project" value="InterPro"/>
</dbReference>
<proteinExistence type="inferred from homology"/>
<evidence type="ECO:0000256" key="3">
    <source>
        <dbReference type="ARBA" id="ARBA00023082"/>
    </source>
</evidence>
<reference evidence="7 8" key="1">
    <citation type="submission" date="2017-08" db="EMBL/GenBank/DDBJ databases">
        <title>Infants hospitalized years apart are colonized by the same room-sourced microbial strains.</title>
        <authorList>
            <person name="Brooks B."/>
            <person name="Olm M.R."/>
            <person name="Firek B.A."/>
            <person name="Baker R."/>
            <person name="Thomas B.C."/>
            <person name="Morowitz M.J."/>
            <person name="Banfield J.F."/>
        </authorList>
    </citation>
    <scope>NUCLEOTIDE SEQUENCE [LARGE SCALE GENOMIC DNA]</scope>
    <source>
        <strain evidence="7">S2_005_002_R2_34</strain>
    </source>
</reference>
<protein>
    <submittedName>
        <fullName evidence="7">RNA polymerase subunit sigma-70</fullName>
    </submittedName>
</protein>
<comment type="caution">
    <text evidence="7">The sequence shown here is derived from an EMBL/GenBank/DDBJ whole genome shotgun (WGS) entry which is preliminary data.</text>
</comment>
<dbReference type="SUPFAM" id="SSF88946">
    <property type="entry name" value="Sigma2 domain of RNA polymerase sigma factors"/>
    <property type="match status" value="1"/>
</dbReference>
<evidence type="ECO:0000259" key="5">
    <source>
        <dbReference type="Pfam" id="PF04542"/>
    </source>
</evidence>
<dbReference type="GO" id="GO:0016987">
    <property type="term" value="F:sigma factor activity"/>
    <property type="evidence" value="ECO:0007669"/>
    <property type="project" value="UniProtKB-KW"/>
</dbReference>
<dbReference type="SUPFAM" id="SSF88659">
    <property type="entry name" value="Sigma3 and sigma4 domains of RNA polymerase sigma factors"/>
    <property type="match status" value="1"/>
</dbReference>
<dbReference type="NCBIfam" id="TIGR02937">
    <property type="entry name" value="sigma70-ECF"/>
    <property type="match status" value="1"/>
</dbReference>
<dbReference type="InterPro" id="IPR036388">
    <property type="entry name" value="WH-like_DNA-bd_sf"/>
</dbReference>
<dbReference type="InterPro" id="IPR013325">
    <property type="entry name" value="RNA_pol_sigma_r2"/>
</dbReference>
<dbReference type="Pfam" id="PF08281">
    <property type="entry name" value="Sigma70_r4_2"/>
    <property type="match status" value="1"/>
</dbReference>
<sequence length="182" mass="20827">MAGFPNSIPDHRTRLLTDLFAARRGSIIGSVMRIVCDPQAAEDVAQETYLRARAAIERGPIDHIEAYLYRTARNLAINHRRRRDFRGRIERDDVPEARLASIAAPTRSQEDNLLHQQRLRCLDEAVAKLPERARRVWVLSRVEKWPYPRIAAHLGVSPNTVFNDLKRAHAHCLEALAKLERG</sequence>
<dbReference type="AlphaFoldDB" id="A0A2W5MZP6"/>
<name>A0A2W5MZP6_RHOSU</name>
<accession>A0A2W5MZP6</accession>
<evidence type="ECO:0000313" key="7">
    <source>
        <dbReference type="EMBL" id="PZQ46284.1"/>
    </source>
</evidence>
<dbReference type="InterPro" id="IPR039425">
    <property type="entry name" value="RNA_pol_sigma-70-like"/>
</dbReference>
<dbReference type="EMBL" id="QFPW01000027">
    <property type="protein sequence ID" value="PZQ46284.1"/>
    <property type="molecule type" value="Genomic_DNA"/>
</dbReference>
<keyword evidence="3" id="KW-0731">Sigma factor</keyword>
<dbReference type="InterPro" id="IPR013324">
    <property type="entry name" value="RNA_pol_sigma_r3/r4-like"/>
</dbReference>
<dbReference type="PANTHER" id="PTHR43133">
    <property type="entry name" value="RNA POLYMERASE ECF-TYPE SIGMA FACTO"/>
    <property type="match status" value="1"/>
</dbReference>
<dbReference type="InterPro" id="IPR014284">
    <property type="entry name" value="RNA_pol_sigma-70_dom"/>
</dbReference>
<feature type="domain" description="RNA polymerase sigma factor 70 region 4 type 2" evidence="6">
    <location>
        <begin position="120"/>
        <end position="172"/>
    </location>
</feature>
<evidence type="ECO:0000313" key="8">
    <source>
        <dbReference type="Proteomes" id="UP000249185"/>
    </source>
</evidence>
<keyword evidence="4" id="KW-0804">Transcription</keyword>
<dbReference type="Gene3D" id="1.10.1740.10">
    <property type="match status" value="1"/>
</dbReference>
<keyword evidence="2" id="KW-0805">Transcription regulation</keyword>
<dbReference type="Pfam" id="PF04542">
    <property type="entry name" value="Sigma70_r2"/>
    <property type="match status" value="1"/>
</dbReference>
<dbReference type="InterPro" id="IPR007627">
    <property type="entry name" value="RNA_pol_sigma70_r2"/>
</dbReference>
<evidence type="ECO:0000256" key="1">
    <source>
        <dbReference type="ARBA" id="ARBA00010641"/>
    </source>
</evidence>
<dbReference type="GO" id="GO:0003677">
    <property type="term" value="F:DNA binding"/>
    <property type="evidence" value="ECO:0007669"/>
    <property type="project" value="InterPro"/>
</dbReference>
<organism evidence="7 8">
    <name type="scientific">Rhodovulum sulfidophilum</name>
    <name type="common">Rhodobacter sulfidophilus</name>
    <dbReference type="NCBI Taxonomy" id="35806"/>
    <lineage>
        <taxon>Bacteria</taxon>
        <taxon>Pseudomonadati</taxon>
        <taxon>Pseudomonadota</taxon>
        <taxon>Alphaproteobacteria</taxon>
        <taxon>Rhodobacterales</taxon>
        <taxon>Paracoccaceae</taxon>
        <taxon>Rhodovulum</taxon>
    </lineage>
</organism>